<evidence type="ECO:0000313" key="7">
    <source>
        <dbReference type="EMBL" id="MEU9576973.1"/>
    </source>
</evidence>
<name>A0ABV3ELA7_9ACTN</name>
<evidence type="ECO:0000256" key="4">
    <source>
        <dbReference type="ARBA" id="ARBA00022827"/>
    </source>
</evidence>
<protein>
    <submittedName>
        <fullName evidence="7">NAD(P)-binding domain-containing protein</fullName>
    </submittedName>
</protein>
<keyword evidence="6" id="KW-0560">Oxidoreductase</keyword>
<reference evidence="7 8" key="1">
    <citation type="submission" date="2024-06" db="EMBL/GenBank/DDBJ databases">
        <title>The Natural Products Discovery Center: Release of the First 8490 Sequenced Strains for Exploring Actinobacteria Biosynthetic Diversity.</title>
        <authorList>
            <person name="Kalkreuter E."/>
            <person name="Kautsar S.A."/>
            <person name="Yang D."/>
            <person name="Bader C.D."/>
            <person name="Teijaro C.N."/>
            <person name="Fluegel L."/>
            <person name="Davis C.M."/>
            <person name="Simpson J.R."/>
            <person name="Lauterbach L."/>
            <person name="Steele A.D."/>
            <person name="Gui C."/>
            <person name="Meng S."/>
            <person name="Li G."/>
            <person name="Viehrig K."/>
            <person name="Ye F."/>
            <person name="Su P."/>
            <person name="Kiefer A.F."/>
            <person name="Nichols A."/>
            <person name="Cepeda A.J."/>
            <person name="Yan W."/>
            <person name="Fan B."/>
            <person name="Jiang Y."/>
            <person name="Adhikari A."/>
            <person name="Zheng C.-J."/>
            <person name="Schuster L."/>
            <person name="Cowan T.M."/>
            <person name="Smanski M.J."/>
            <person name="Chevrette M.G."/>
            <person name="De Carvalho L.P.S."/>
            <person name="Shen B."/>
        </authorList>
    </citation>
    <scope>NUCLEOTIDE SEQUENCE [LARGE SCALE GENOMIC DNA]</scope>
    <source>
        <strain evidence="7 8">NPDC048117</strain>
    </source>
</reference>
<evidence type="ECO:0000256" key="3">
    <source>
        <dbReference type="ARBA" id="ARBA00022630"/>
    </source>
</evidence>
<comment type="similarity">
    <text evidence="1">Belongs to the FMO family.</text>
</comment>
<dbReference type="InterPro" id="IPR000960">
    <property type="entry name" value="Flavin_mOase"/>
</dbReference>
<evidence type="ECO:0000313" key="8">
    <source>
        <dbReference type="Proteomes" id="UP001551584"/>
    </source>
</evidence>
<evidence type="ECO:0000256" key="2">
    <source>
        <dbReference type="ARBA" id="ARBA00010139"/>
    </source>
</evidence>
<dbReference type="InterPro" id="IPR020946">
    <property type="entry name" value="Flavin_mOase-like"/>
</dbReference>
<dbReference type="PANTHER" id="PTHR23023">
    <property type="entry name" value="DIMETHYLANILINE MONOOXYGENASE"/>
    <property type="match status" value="1"/>
</dbReference>
<dbReference type="InterPro" id="IPR050346">
    <property type="entry name" value="FMO-like"/>
</dbReference>
<keyword evidence="4" id="KW-0274">FAD</keyword>
<evidence type="ECO:0000256" key="5">
    <source>
        <dbReference type="ARBA" id="ARBA00022857"/>
    </source>
</evidence>
<keyword evidence="5" id="KW-0521">NADP</keyword>
<dbReference type="RefSeq" id="WP_359269723.1">
    <property type="nucleotide sequence ID" value="NZ_JBEZNA010000010.1"/>
</dbReference>
<dbReference type="PRINTS" id="PR00370">
    <property type="entry name" value="FMOXYGENASE"/>
</dbReference>
<sequence length="442" mass="48076">MSVCVIGAGLSGLAVAHALKARGVGFVCVEKAPDVGGIWRQPQAGERGPGYLALHLNSTRRLTEFSDFPMPASYPLYPRHSDMAAYLRSFAEWAGVLDDVELRTEVVSVEQDPDLGWTVVSRDADGVLVTRRFGHVIVASGHHSQPVLPDPLPPGAEDFRGRILHSMDYRTGAEFVGRNVVVVGLGASAVDIAADLSRHASRTLLSVRRGLHVIPKQLFGLPVDEIADAPWFSAMPFAEQRQFVETALRVARGRMSDYGLPEPDHRVFSSAVTISDEILSRIRHGMVVPRPAITSFDGDRVVFADGTAEEADAVVYCTGYRMHFPFLPEGCPRGPRGAVELYRRVVSPDRPGLHFVGLIRPVGSITRLVEAQSRWLAEVVSGNAALPSQEGMREEIAAYLTDIDGRYGLSEGSSVQVDVGSYLRDLDGLLRSPEAGEHLPAR</sequence>
<comment type="similarity">
    <text evidence="2">Belongs to the FAD-binding monooxygenase family.</text>
</comment>
<evidence type="ECO:0000256" key="1">
    <source>
        <dbReference type="ARBA" id="ARBA00009183"/>
    </source>
</evidence>
<dbReference type="InterPro" id="IPR036188">
    <property type="entry name" value="FAD/NAD-bd_sf"/>
</dbReference>
<dbReference type="SUPFAM" id="SSF51905">
    <property type="entry name" value="FAD/NAD(P)-binding domain"/>
    <property type="match status" value="3"/>
</dbReference>
<keyword evidence="3" id="KW-0285">Flavoprotein</keyword>
<proteinExistence type="inferred from homology"/>
<dbReference type="Proteomes" id="UP001551584">
    <property type="component" value="Unassembled WGS sequence"/>
</dbReference>
<accession>A0ABV3ELA7</accession>
<evidence type="ECO:0000256" key="6">
    <source>
        <dbReference type="ARBA" id="ARBA00023002"/>
    </source>
</evidence>
<organism evidence="7 8">
    <name type="scientific">Streptomyces chilikensis</name>
    <dbReference type="NCBI Taxonomy" id="1194079"/>
    <lineage>
        <taxon>Bacteria</taxon>
        <taxon>Bacillati</taxon>
        <taxon>Actinomycetota</taxon>
        <taxon>Actinomycetes</taxon>
        <taxon>Kitasatosporales</taxon>
        <taxon>Streptomycetaceae</taxon>
        <taxon>Streptomyces</taxon>
    </lineage>
</organism>
<keyword evidence="8" id="KW-1185">Reference proteome</keyword>
<dbReference type="PIRSF" id="PIRSF000332">
    <property type="entry name" value="FMO"/>
    <property type="match status" value="1"/>
</dbReference>
<dbReference type="Gene3D" id="3.50.50.60">
    <property type="entry name" value="FAD/NAD(P)-binding domain"/>
    <property type="match status" value="1"/>
</dbReference>
<dbReference type="EMBL" id="JBEZNA010000010">
    <property type="protein sequence ID" value="MEU9576973.1"/>
    <property type="molecule type" value="Genomic_DNA"/>
</dbReference>
<gene>
    <name evidence="7" type="ORF">AB0D95_06830</name>
</gene>
<comment type="caution">
    <text evidence="7">The sequence shown here is derived from an EMBL/GenBank/DDBJ whole genome shotgun (WGS) entry which is preliminary data.</text>
</comment>
<dbReference type="Pfam" id="PF00743">
    <property type="entry name" value="FMO-like"/>
    <property type="match status" value="1"/>
</dbReference>